<dbReference type="EMBL" id="JBFCZG010000006">
    <property type="protein sequence ID" value="KAL3420757.1"/>
    <property type="molecule type" value="Genomic_DNA"/>
</dbReference>
<dbReference type="Gene3D" id="1.25.40.20">
    <property type="entry name" value="Ankyrin repeat-containing domain"/>
    <property type="match status" value="1"/>
</dbReference>
<dbReference type="InterPro" id="IPR002110">
    <property type="entry name" value="Ankyrin_rpt"/>
</dbReference>
<dbReference type="PANTHER" id="PTHR24134">
    <property type="entry name" value="ANKYRIN REPEAT-CONTAINING PROTEIN DDB_G0279043"/>
    <property type="match status" value="1"/>
</dbReference>
<dbReference type="Proteomes" id="UP001629113">
    <property type="component" value="Unassembled WGS sequence"/>
</dbReference>
<dbReference type="SMART" id="SM00248">
    <property type="entry name" value="ANK"/>
    <property type="match status" value="2"/>
</dbReference>
<evidence type="ECO:0000256" key="2">
    <source>
        <dbReference type="ARBA" id="ARBA00023043"/>
    </source>
</evidence>
<keyword evidence="1" id="KW-0677">Repeat</keyword>
<organism evidence="4 5">
    <name type="scientific">Phlyctema vagabunda</name>
    <dbReference type="NCBI Taxonomy" id="108571"/>
    <lineage>
        <taxon>Eukaryota</taxon>
        <taxon>Fungi</taxon>
        <taxon>Dikarya</taxon>
        <taxon>Ascomycota</taxon>
        <taxon>Pezizomycotina</taxon>
        <taxon>Leotiomycetes</taxon>
        <taxon>Helotiales</taxon>
        <taxon>Dermateaceae</taxon>
        <taxon>Phlyctema</taxon>
    </lineage>
</organism>
<dbReference type="PROSITE" id="PS50088">
    <property type="entry name" value="ANK_REPEAT"/>
    <property type="match status" value="1"/>
</dbReference>
<evidence type="ECO:0000256" key="3">
    <source>
        <dbReference type="PROSITE-ProRule" id="PRU00023"/>
    </source>
</evidence>
<comment type="caution">
    <text evidence="4">The sequence shown here is derived from an EMBL/GenBank/DDBJ whole genome shotgun (WGS) entry which is preliminary data.</text>
</comment>
<sequence>MASTEEKAPKFALHEAARDGKTIVVESLLHANPKLAERKDDDERLPIHWAISYGHLDIAIMLAALKNFDPDVQDASGWTPLMIAVSLKDGDELVELLLRKEADVNSTNFNGQVSPVLSHNHYSKPQRDAKSRTTRLHFISRRPRTT</sequence>
<proteinExistence type="predicted"/>
<keyword evidence="2 3" id="KW-0040">ANK repeat</keyword>
<protein>
    <submittedName>
        <fullName evidence="4">Uncharacterized protein</fullName>
    </submittedName>
</protein>
<dbReference type="InterPro" id="IPR036770">
    <property type="entry name" value="Ankyrin_rpt-contain_sf"/>
</dbReference>
<dbReference type="SUPFAM" id="SSF48403">
    <property type="entry name" value="Ankyrin repeat"/>
    <property type="match status" value="1"/>
</dbReference>
<evidence type="ECO:0000313" key="5">
    <source>
        <dbReference type="Proteomes" id="UP001629113"/>
    </source>
</evidence>
<reference evidence="4 5" key="1">
    <citation type="submission" date="2024-06" db="EMBL/GenBank/DDBJ databases">
        <title>Complete genome of Phlyctema vagabunda strain 19-DSS-EL-015.</title>
        <authorList>
            <person name="Fiorenzani C."/>
        </authorList>
    </citation>
    <scope>NUCLEOTIDE SEQUENCE [LARGE SCALE GENOMIC DNA]</scope>
    <source>
        <strain evidence="4 5">19-DSS-EL-015</strain>
    </source>
</reference>
<dbReference type="Pfam" id="PF12796">
    <property type="entry name" value="Ank_2"/>
    <property type="match status" value="1"/>
</dbReference>
<dbReference type="PANTHER" id="PTHR24134:SF9">
    <property type="entry name" value="ANKYRIN REPEAT AND SOCS BOX PROTEIN 8"/>
    <property type="match status" value="1"/>
</dbReference>
<accession>A0ABR4PC70</accession>
<keyword evidence="5" id="KW-1185">Reference proteome</keyword>
<evidence type="ECO:0000256" key="1">
    <source>
        <dbReference type="ARBA" id="ARBA00022737"/>
    </source>
</evidence>
<gene>
    <name evidence="4" type="ORF">PVAG01_07202</name>
</gene>
<evidence type="ECO:0000313" key="4">
    <source>
        <dbReference type="EMBL" id="KAL3420757.1"/>
    </source>
</evidence>
<dbReference type="PROSITE" id="PS50297">
    <property type="entry name" value="ANK_REP_REGION"/>
    <property type="match status" value="1"/>
</dbReference>
<feature type="repeat" description="ANK" evidence="3">
    <location>
        <begin position="76"/>
        <end position="109"/>
    </location>
</feature>
<name>A0ABR4PC70_9HELO</name>